<dbReference type="SUPFAM" id="SSF141523">
    <property type="entry name" value="L,D-transpeptidase catalytic domain-like"/>
    <property type="match status" value="1"/>
</dbReference>
<dbReference type="PANTHER" id="PTHR30582:SF2">
    <property type="entry name" value="L,D-TRANSPEPTIDASE YCIB-RELATED"/>
    <property type="match status" value="1"/>
</dbReference>
<evidence type="ECO:0000259" key="7">
    <source>
        <dbReference type="PROSITE" id="PS52029"/>
    </source>
</evidence>
<dbReference type="GO" id="GO:0018104">
    <property type="term" value="P:peptidoglycan-protein cross-linking"/>
    <property type="evidence" value="ECO:0007669"/>
    <property type="project" value="TreeGrafter"/>
</dbReference>
<reference evidence="9" key="1">
    <citation type="journal article" date="2006" name="Proc. Natl. Acad. Sci. U.S.A.">
        <title>The complete genome of Rhodococcus sp. RHA1 provides insights into a catabolic powerhouse.</title>
        <authorList>
            <person name="McLeod M.P."/>
            <person name="Warren R.L."/>
            <person name="Hsiao W.W.L."/>
            <person name="Araki N."/>
            <person name="Myhre M."/>
            <person name="Fernandes C."/>
            <person name="Miyazawa D."/>
            <person name="Wong W."/>
            <person name="Lillquist A.L."/>
            <person name="Wang D."/>
            <person name="Dosanjh M."/>
            <person name="Hara H."/>
            <person name="Petrescu A."/>
            <person name="Morin R.D."/>
            <person name="Yang G."/>
            <person name="Stott J.M."/>
            <person name="Schein J.E."/>
            <person name="Shin H."/>
            <person name="Smailus D."/>
            <person name="Siddiqui A.S."/>
            <person name="Marra M.A."/>
            <person name="Jones S.J.M."/>
            <person name="Holt R."/>
            <person name="Brinkman F.S.L."/>
            <person name="Miyauchi K."/>
            <person name="Fukuda M."/>
            <person name="Davies J.E."/>
            <person name="Mohn W.W."/>
            <person name="Eltis L.D."/>
        </authorList>
    </citation>
    <scope>NUCLEOTIDE SEQUENCE [LARGE SCALE GENOMIC DNA]</scope>
    <source>
        <strain evidence="9">RHA1</strain>
    </source>
</reference>
<dbReference type="EMBL" id="CP000431">
    <property type="protein sequence ID" value="ABG98798.1"/>
    <property type="molecule type" value="Genomic_DNA"/>
</dbReference>
<dbReference type="Gene3D" id="2.40.440.10">
    <property type="entry name" value="L,D-transpeptidase catalytic domain-like"/>
    <property type="match status" value="1"/>
</dbReference>
<organism evidence="8 9">
    <name type="scientific">Rhodococcus jostii (strain RHA1)</name>
    <dbReference type="NCBI Taxonomy" id="101510"/>
    <lineage>
        <taxon>Bacteria</taxon>
        <taxon>Bacillati</taxon>
        <taxon>Actinomycetota</taxon>
        <taxon>Actinomycetes</taxon>
        <taxon>Mycobacteriales</taxon>
        <taxon>Nocardiaceae</taxon>
        <taxon>Rhodococcus</taxon>
    </lineage>
</organism>
<dbReference type="AlphaFoldDB" id="Q0S0Y8"/>
<dbReference type="PROSITE" id="PS52029">
    <property type="entry name" value="LD_TPASE"/>
    <property type="match status" value="1"/>
</dbReference>
<dbReference type="Pfam" id="PF03734">
    <property type="entry name" value="YkuD"/>
    <property type="match status" value="1"/>
</dbReference>
<dbReference type="InterPro" id="IPR005490">
    <property type="entry name" value="LD_TPept_cat_dom"/>
</dbReference>
<dbReference type="GO" id="GO:0071972">
    <property type="term" value="F:peptidoglycan L,D-transpeptidase activity"/>
    <property type="evidence" value="ECO:0007669"/>
    <property type="project" value="TreeGrafter"/>
</dbReference>
<dbReference type="KEGG" id="rha:RHA1_ro07032"/>
<dbReference type="GO" id="GO:0008360">
    <property type="term" value="P:regulation of cell shape"/>
    <property type="evidence" value="ECO:0007669"/>
    <property type="project" value="UniProtKB-UniRule"/>
</dbReference>
<gene>
    <name evidence="8" type="ordered locus">RHA1_ro07032</name>
</gene>
<evidence type="ECO:0000313" key="9">
    <source>
        <dbReference type="Proteomes" id="UP000008710"/>
    </source>
</evidence>
<dbReference type="GO" id="GO:0005576">
    <property type="term" value="C:extracellular region"/>
    <property type="evidence" value="ECO:0007669"/>
    <property type="project" value="TreeGrafter"/>
</dbReference>
<dbReference type="GO" id="GO:0016740">
    <property type="term" value="F:transferase activity"/>
    <property type="evidence" value="ECO:0007669"/>
    <property type="project" value="UniProtKB-KW"/>
</dbReference>
<dbReference type="PANTHER" id="PTHR30582">
    <property type="entry name" value="L,D-TRANSPEPTIDASE"/>
    <property type="match status" value="1"/>
</dbReference>
<keyword evidence="3 6" id="KW-0133">Cell shape</keyword>
<evidence type="ECO:0000256" key="6">
    <source>
        <dbReference type="PROSITE-ProRule" id="PRU01373"/>
    </source>
</evidence>
<sequence>MFDNGELVRTMPTSMGRGGTEVVGGQTLSFWTQPGIYTVIDKANPVIMDSSTYGLPVNSRLGYKESINFATRISNDGIYLHELADTIWAQGNTNVSHGCLNLSPDNARWFYDFSVPGDIVEVRGTGGAPLELWQNGDWSVPWEQWLAGSALG</sequence>
<evidence type="ECO:0000256" key="4">
    <source>
        <dbReference type="ARBA" id="ARBA00022984"/>
    </source>
</evidence>
<keyword evidence="5 6" id="KW-0961">Cell wall biogenesis/degradation</keyword>
<dbReference type="Proteomes" id="UP000008710">
    <property type="component" value="Chromosome"/>
</dbReference>
<dbReference type="GO" id="GO:0071555">
    <property type="term" value="P:cell wall organization"/>
    <property type="evidence" value="ECO:0007669"/>
    <property type="project" value="UniProtKB-UniRule"/>
</dbReference>
<dbReference type="UniPathway" id="UPA00219"/>
<dbReference type="HOGENOM" id="CLU_1720927_0_0_11"/>
<evidence type="ECO:0000256" key="3">
    <source>
        <dbReference type="ARBA" id="ARBA00022960"/>
    </source>
</evidence>
<evidence type="ECO:0000256" key="1">
    <source>
        <dbReference type="ARBA" id="ARBA00004752"/>
    </source>
</evidence>
<keyword evidence="4 6" id="KW-0573">Peptidoglycan synthesis</keyword>
<dbReference type="CDD" id="cd16913">
    <property type="entry name" value="YkuD_like"/>
    <property type="match status" value="1"/>
</dbReference>
<feature type="active site" description="Nucleophile" evidence="6">
    <location>
        <position position="99"/>
    </location>
</feature>
<dbReference type="InterPro" id="IPR050979">
    <property type="entry name" value="LD-transpeptidase"/>
</dbReference>
<evidence type="ECO:0000256" key="5">
    <source>
        <dbReference type="ARBA" id="ARBA00023316"/>
    </source>
</evidence>
<feature type="active site" description="Proton donor/acceptor" evidence="6">
    <location>
        <position position="81"/>
    </location>
</feature>
<proteinExistence type="predicted"/>
<keyword evidence="2" id="KW-0808">Transferase</keyword>
<comment type="pathway">
    <text evidence="1 6">Cell wall biogenesis; peptidoglycan biosynthesis.</text>
</comment>
<feature type="domain" description="L,D-TPase catalytic" evidence="7">
    <location>
        <begin position="1"/>
        <end position="123"/>
    </location>
</feature>
<name>Q0S0Y8_RHOJR</name>
<protein>
    <recommendedName>
        <fullName evidence="7">L,D-TPase catalytic domain-containing protein</fullName>
    </recommendedName>
</protein>
<dbReference type="eggNOG" id="COG1376">
    <property type="taxonomic scope" value="Bacteria"/>
</dbReference>
<dbReference type="InterPro" id="IPR038063">
    <property type="entry name" value="Transpep_catalytic_dom"/>
</dbReference>
<evidence type="ECO:0000256" key="2">
    <source>
        <dbReference type="ARBA" id="ARBA00022679"/>
    </source>
</evidence>
<evidence type="ECO:0000313" key="8">
    <source>
        <dbReference type="EMBL" id="ABG98798.1"/>
    </source>
</evidence>
<accession>Q0S0Y8</accession>